<evidence type="ECO:0000256" key="2">
    <source>
        <dbReference type="ARBA" id="ARBA00022448"/>
    </source>
</evidence>
<keyword evidence="6 7" id="KW-0472">Membrane</keyword>
<protein>
    <submittedName>
        <fullName evidence="8">L-carnitine/gamma-butyrobetaine antiporter</fullName>
    </submittedName>
</protein>
<dbReference type="InterPro" id="IPR000060">
    <property type="entry name" value="BCCT_transptr"/>
</dbReference>
<keyword evidence="3" id="KW-1003">Cell membrane</keyword>
<evidence type="ECO:0000256" key="6">
    <source>
        <dbReference type="ARBA" id="ARBA00023136"/>
    </source>
</evidence>
<dbReference type="EMBL" id="ADGK01000262">
    <property type="protein sequence ID" value="EFE21874.1"/>
    <property type="molecule type" value="Genomic_DNA"/>
</dbReference>
<dbReference type="HOGENOM" id="CLU_1501242_0_0_6"/>
<dbReference type="Proteomes" id="UP000003692">
    <property type="component" value="Unassembled WGS sequence"/>
</dbReference>
<feature type="transmembrane region" description="Helical" evidence="7">
    <location>
        <begin position="52"/>
        <end position="73"/>
    </location>
</feature>
<organism evidence="8 9">
    <name type="scientific">Edwardsiella tarda ATCC 23685</name>
    <dbReference type="NCBI Taxonomy" id="500638"/>
    <lineage>
        <taxon>Bacteria</taxon>
        <taxon>Pseudomonadati</taxon>
        <taxon>Pseudomonadota</taxon>
        <taxon>Gammaproteobacteria</taxon>
        <taxon>Enterobacterales</taxon>
        <taxon>Hafniaceae</taxon>
        <taxon>Edwardsiella</taxon>
    </lineage>
</organism>
<evidence type="ECO:0000313" key="9">
    <source>
        <dbReference type="Proteomes" id="UP000003692"/>
    </source>
</evidence>
<name>D4F8P7_EDWTA</name>
<proteinExistence type="predicted"/>
<feature type="transmembrane region" description="Helical" evidence="7">
    <location>
        <begin position="12"/>
        <end position="32"/>
    </location>
</feature>
<keyword evidence="5 7" id="KW-1133">Transmembrane helix</keyword>
<gene>
    <name evidence="8" type="primary">caiT</name>
    <name evidence="8" type="ORF">EDWATA_03147</name>
</gene>
<evidence type="ECO:0000256" key="1">
    <source>
        <dbReference type="ARBA" id="ARBA00004651"/>
    </source>
</evidence>
<evidence type="ECO:0000313" key="8">
    <source>
        <dbReference type="EMBL" id="EFE21874.1"/>
    </source>
</evidence>
<keyword evidence="4 7" id="KW-0812">Transmembrane</keyword>
<keyword evidence="2" id="KW-0813">Transport</keyword>
<evidence type="ECO:0000256" key="3">
    <source>
        <dbReference type="ARBA" id="ARBA00022475"/>
    </source>
</evidence>
<evidence type="ECO:0000256" key="5">
    <source>
        <dbReference type="ARBA" id="ARBA00022989"/>
    </source>
</evidence>
<dbReference type="PANTHER" id="PTHR30047">
    <property type="entry name" value="HIGH-AFFINITY CHOLINE TRANSPORT PROTEIN-RELATED"/>
    <property type="match status" value="1"/>
</dbReference>
<comment type="subcellular location">
    <subcellularLocation>
        <location evidence="1">Cell membrane</location>
        <topology evidence="1">Multi-pass membrane protein</topology>
    </subcellularLocation>
</comment>
<feature type="transmembrane region" description="Helical" evidence="7">
    <location>
        <begin position="93"/>
        <end position="118"/>
    </location>
</feature>
<sequence>MQTENSKRKTGIEPKVFFPSLIIVALLCYLTIRDLDASNAVINSVFNYITYTWGWAFEWYMVVMLGGWFWLIFGPFAQRRLGDEAPEFSTVSWIFMMFASCTSAAVLFWGSIEIYYYVATPPFGLTPFSTPLKRWAWPIACSTGDRCHGRPTASWRWPSVTSCLSVRSVWYAPAAPWSP</sequence>
<dbReference type="GO" id="GO:0022857">
    <property type="term" value="F:transmembrane transporter activity"/>
    <property type="evidence" value="ECO:0007669"/>
    <property type="project" value="InterPro"/>
</dbReference>
<accession>D4F8P7</accession>
<dbReference type="AlphaFoldDB" id="D4F8P7"/>
<reference evidence="8 9" key="1">
    <citation type="submission" date="2010-02" db="EMBL/GenBank/DDBJ databases">
        <authorList>
            <person name="Weinstock G."/>
            <person name="Sodergren E."/>
            <person name="Clifton S."/>
            <person name="Fulton L."/>
            <person name="Fulton B."/>
            <person name="Courtney L."/>
            <person name="Fronick C."/>
            <person name="Harrison M."/>
            <person name="Strong C."/>
            <person name="Farmer C."/>
            <person name="Delahaunty K."/>
            <person name="Markovic C."/>
            <person name="Hall O."/>
            <person name="Minx P."/>
            <person name="Tomlinson C."/>
            <person name="Mitreva M."/>
            <person name="Nelson J."/>
            <person name="Hou S."/>
            <person name="Wollam A."/>
            <person name="Pepin K.H."/>
            <person name="Johnson M."/>
            <person name="Bhonagiri V."/>
            <person name="Zhang X."/>
            <person name="Suruliraj S."/>
            <person name="Warren W."/>
            <person name="Chinwalla A."/>
            <person name="Mardis E.R."/>
            <person name="Wilson R.K."/>
        </authorList>
    </citation>
    <scope>NUCLEOTIDE SEQUENCE [LARGE SCALE GENOMIC DNA]</scope>
    <source>
        <strain evidence="8 9">ATCC 23685</strain>
    </source>
</reference>
<comment type="caution">
    <text evidence="8">The sequence shown here is derived from an EMBL/GenBank/DDBJ whole genome shotgun (WGS) entry which is preliminary data.</text>
</comment>
<dbReference type="Pfam" id="PF02028">
    <property type="entry name" value="BCCT"/>
    <property type="match status" value="1"/>
</dbReference>
<dbReference type="GO" id="GO:0005886">
    <property type="term" value="C:plasma membrane"/>
    <property type="evidence" value="ECO:0007669"/>
    <property type="project" value="UniProtKB-SubCell"/>
</dbReference>
<dbReference type="PANTHER" id="PTHR30047:SF11">
    <property type="entry name" value="L-CARNITINE_GAMMA-BUTYROBETAINE ANTIPORTER"/>
    <property type="match status" value="1"/>
</dbReference>
<evidence type="ECO:0000256" key="7">
    <source>
        <dbReference type="SAM" id="Phobius"/>
    </source>
</evidence>
<evidence type="ECO:0000256" key="4">
    <source>
        <dbReference type="ARBA" id="ARBA00022692"/>
    </source>
</evidence>